<dbReference type="PANTHER" id="PTHR43682:SF1">
    <property type="entry name" value="LACTATE UTILIZATION PROTEIN C"/>
    <property type="match status" value="1"/>
</dbReference>
<dbReference type="Gene3D" id="3.40.50.10420">
    <property type="entry name" value="NagB/RpiA/CoA transferase-like"/>
    <property type="match status" value="1"/>
</dbReference>
<sequence>MNIRNTTAKEKMLKKIRQALLQKRENPNPAFEDSPLYKDEEEPLDVTFAREFTSVAGQFVYCDGEINLVENLIILLEKLKLTKLYVWDKSLQKFLDQYGFPYHKNRTDFDDIEVGLTACEALIARNGSILISNADASGRRLSVYPPVHIVIAKTSQLVMDIKHGMALMREKYGHNLPSMISTVTGPSRTADIEKMLVLGAHGPKELYLLLLEDRF</sequence>
<dbReference type="SUPFAM" id="SSF100950">
    <property type="entry name" value="NagB/RpiA/CoA transferase-like"/>
    <property type="match status" value="1"/>
</dbReference>
<accession>A0A5Q0Q897</accession>
<gene>
    <name evidence="2" type="ORF">GFH32_01405</name>
</gene>
<name>A0A5Q0Q897_9SPHI</name>
<dbReference type="Proteomes" id="UP000326921">
    <property type="component" value="Chromosome"/>
</dbReference>
<evidence type="ECO:0000313" key="3">
    <source>
        <dbReference type="Proteomes" id="UP000326921"/>
    </source>
</evidence>
<proteinExistence type="predicted"/>
<evidence type="ECO:0000313" key="2">
    <source>
        <dbReference type="EMBL" id="QGA25061.1"/>
    </source>
</evidence>
<dbReference type="InterPro" id="IPR037171">
    <property type="entry name" value="NagB/RpiA_transferase-like"/>
</dbReference>
<dbReference type="RefSeq" id="WP_153509383.1">
    <property type="nucleotide sequence ID" value="NZ_CP045652.1"/>
</dbReference>
<reference evidence="2 3" key="1">
    <citation type="submission" date="2019-10" db="EMBL/GenBank/DDBJ databases">
        <authorList>
            <person name="Dong K."/>
        </authorList>
    </citation>
    <scope>NUCLEOTIDE SEQUENCE [LARGE SCALE GENOMIC DNA]</scope>
    <source>
        <strain evidence="3">dk4302</strain>
    </source>
</reference>
<protein>
    <recommendedName>
        <fullName evidence="1">LUD domain-containing protein</fullName>
    </recommendedName>
</protein>
<dbReference type="PANTHER" id="PTHR43682">
    <property type="entry name" value="LACTATE UTILIZATION PROTEIN C"/>
    <property type="match status" value="1"/>
</dbReference>
<keyword evidence="3" id="KW-1185">Reference proteome</keyword>
<organism evidence="2 3">
    <name type="scientific">Sphingobacterium zhuxiongii</name>
    <dbReference type="NCBI Taxonomy" id="2662364"/>
    <lineage>
        <taxon>Bacteria</taxon>
        <taxon>Pseudomonadati</taxon>
        <taxon>Bacteroidota</taxon>
        <taxon>Sphingobacteriia</taxon>
        <taxon>Sphingobacteriales</taxon>
        <taxon>Sphingobacteriaceae</taxon>
        <taxon>Sphingobacterium</taxon>
    </lineage>
</organism>
<evidence type="ECO:0000259" key="1">
    <source>
        <dbReference type="Pfam" id="PF02589"/>
    </source>
</evidence>
<dbReference type="EMBL" id="CP045652">
    <property type="protein sequence ID" value="QGA25061.1"/>
    <property type="molecule type" value="Genomic_DNA"/>
</dbReference>
<dbReference type="InterPro" id="IPR024185">
    <property type="entry name" value="FTHF_cligase-like_sf"/>
</dbReference>
<dbReference type="Pfam" id="PF02589">
    <property type="entry name" value="LUD_dom"/>
    <property type="match status" value="1"/>
</dbReference>
<dbReference type="InterPro" id="IPR003741">
    <property type="entry name" value="LUD_dom"/>
</dbReference>
<dbReference type="AlphaFoldDB" id="A0A5Q0Q897"/>
<feature type="domain" description="LUD" evidence="1">
    <location>
        <begin position="60"/>
        <end position="211"/>
    </location>
</feature>
<dbReference type="KEGG" id="sphe:GFH32_01405"/>